<name>A0A7C4RUE3_9BACT</name>
<accession>A0A7C4RUE3</accession>
<comment type="caution">
    <text evidence="3">The sequence shown here is derived from an EMBL/GenBank/DDBJ whole genome shotgun (WGS) entry which is preliminary data.</text>
</comment>
<dbReference type="Gene3D" id="1.20.1050.140">
    <property type="match status" value="1"/>
</dbReference>
<dbReference type="InterPro" id="IPR051278">
    <property type="entry name" value="HdrB/HdrD_reductase"/>
</dbReference>
<dbReference type="GO" id="GO:0016491">
    <property type="term" value="F:oxidoreductase activity"/>
    <property type="evidence" value="ECO:0007669"/>
    <property type="project" value="UniProtKB-KW"/>
</dbReference>
<protein>
    <submittedName>
        <fullName evidence="3">Heterodisulfide reductase subunit B</fullName>
    </submittedName>
</protein>
<keyword evidence="1" id="KW-0560">Oxidoreductase</keyword>
<dbReference type="InterPro" id="IPR004017">
    <property type="entry name" value="Cys_rich_dom"/>
</dbReference>
<dbReference type="Pfam" id="PF02754">
    <property type="entry name" value="CCG"/>
    <property type="match status" value="2"/>
</dbReference>
<gene>
    <name evidence="3" type="ORF">ENS29_15755</name>
</gene>
<feature type="domain" description="Cysteine-rich" evidence="2">
    <location>
        <begin position="147"/>
        <end position="234"/>
    </location>
</feature>
<dbReference type="EMBL" id="DSUH01000364">
    <property type="protein sequence ID" value="HGU34279.1"/>
    <property type="molecule type" value="Genomic_DNA"/>
</dbReference>
<feature type="domain" description="Cysteine-rich" evidence="2">
    <location>
        <begin position="7"/>
        <end position="87"/>
    </location>
</feature>
<dbReference type="AlphaFoldDB" id="A0A7C4RUE3"/>
<sequence length="291" mass="32789">MTEKHLAYYPGCTLASTAREIDEALHRVCERLDIRLETLPDWNCCGSSSVHAVRPQLAVSLAGRNLLQAQDMAKDMMVMCAGCLNRLRSAHIRLLEDPVTRRVNESLLGTRLQHEIGIHHLLDILPKRMTEPAYRGVVFKSLEGLRYTAYYGCLLAAPPELKRYPRLHGTIESIMQHLGAIECPWGYEAKCCGSFLSVARPDIVSPMVADILQSARQAGAECIVTACAMCQLNLELRSTEKDRLPVFSIVELAAYGMGESDWQTWFRKHLVDPMPLFEKRVLRRRTTNHGS</sequence>
<evidence type="ECO:0000256" key="1">
    <source>
        <dbReference type="ARBA" id="ARBA00023002"/>
    </source>
</evidence>
<organism evidence="3">
    <name type="scientific">Desulfatirhabdium butyrativorans</name>
    <dbReference type="NCBI Taxonomy" id="340467"/>
    <lineage>
        <taxon>Bacteria</taxon>
        <taxon>Pseudomonadati</taxon>
        <taxon>Thermodesulfobacteriota</taxon>
        <taxon>Desulfobacteria</taxon>
        <taxon>Desulfobacterales</taxon>
        <taxon>Desulfatirhabdiaceae</taxon>
        <taxon>Desulfatirhabdium</taxon>
    </lineage>
</organism>
<evidence type="ECO:0000313" key="3">
    <source>
        <dbReference type="EMBL" id="HGU34279.1"/>
    </source>
</evidence>
<dbReference type="PANTHER" id="PTHR42947">
    <property type="entry name" value="COB--COM HETERODISULFIDE REDUCTASE SUBUNIT B 1"/>
    <property type="match status" value="1"/>
</dbReference>
<reference evidence="3" key="1">
    <citation type="journal article" date="2020" name="mSystems">
        <title>Genome- and Community-Level Interaction Insights into Carbon Utilization and Element Cycling Functions of Hydrothermarchaeota in Hydrothermal Sediment.</title>
        <authorList>
            <person name="Zhou Z."/>
            <person name="Liu Y."/>
            <person name="Xu W."/>
            <person name="Pan J."/>
            <person name="Luo Z.H."/>
            <person name="Li M."/>
        </authorList>
    </citation>
    <scope>NUCLEOTIDE SEQUENCE [LARGE SCALE GENOMIC DNA]</scope>
    <source>
        <strain evidence="3">SpSt-477</strain>
    </source>
</reference>
<evidence type="ECO:0000259" key="2">
    <source>
        <dbReference type="Pfam" id="PF02754"/>
    </source>
</evidence>
<dbReference type="PANTHER" id="PTHR42947:SF1">
    <property type="entry name" value="COB--COM HETERODISULFIDE REDUCTASE SUBUNIT B 1"/>
    <property type="match status" value="1"/>
</dbReference>
<proteinExistence type="predicted"/>